<dbReference type="AlphaFoldDB" id="A0A8K0H899"/>
<feature type="transmembrane region" description="Helical" evidence="6">
    <location>
        <begin position="92"/>
        <end position="109"/>
    </location>
</feature>
<proteinExistence type="inferred from homology"/>
<dbReference type="CDD" id="cd17419">
    <property type="entry name" value="MFS_NPF7"/>
    <property type="match status" value="1"/>
</dbReference>
<dbReference type="Proteomes" id="UP000796880">
    <property type="component" value="Unassembled WGS sequence"/>
</dbReference>
<dbReference type="OrthoDB" id="8904098at2759"/>
<evidence type="ECO:0000256" key="6">
    <source>
        <dbReference type="SAM" id="Phobius"/>
    </source>
</evidence>
<evidence type="ECO:0000256" key="1">
    <source>
        <dbReference type="ARBA" id="ARBA00004141"/>
    </source>
</evidence>
<dbReference type="Pfam" id="PF00854">
    <property type="entry name" value="PTR2"/>
    <property type="match status" value="1"/>
</dbReference>
<gene>
    <name evidence="7" type="ORF">FNV43_RR12768</name>
</gene>
<dbReference type="GO" id="GO:0022857">
    <property type="term" value="F:transmembrane transporter activity"/>
    <property type="evidence" value="ECO:0007669"/>
    <property type="project" value="InterPro"/>
</dbReference>
<evidence type="ECO:0000256" key="2">
    <source>
        <dbReference type="ARBA" id="ARBA00005982"/>
    </source>
</evidence>
<comment type="similarity">
    <text evidence="2">Belongs to the major facilitator superfamily. Proton-dependent oligopeptide transporter (POT/PTR) (TC 2.A.17) family.</text>
</comment>
<dbReference type="InterPro" id="IPR036259">
    <property type="entry name" value="MFS_trans_sf"/>
</dbReference>
<accession>A0A8K0H899</accession>
<feature type="transmembrane region" description="Helical" evidence="6">
    <location>
        <begin position="438"/>
        <end position="456"/>
    </location>
</feature>
<sequence>MACLNICKHQGSVEKEKKQQVNRTLDGSVDWNGEPAIRGTTGSWFAGILILVNQGLATLAFFGVGVNLVLFLTRVLSQDNAEAANNVSKWTGTVYIFSLLGAFLSDSYWGRYKTCAIFQLIFVLGLASLSLCSYLFLLEPKGCGDKQTPCGDHSGFHIAFFYVSIYLIALGNGGYQPNIATFGADQFDEEDPREGLSKIAFFSYFYLALNLGSLFSNTVLGYFEDEGMWTLGFWASAGSATIALVLFLCGTPSYRHFRPTGNPLSRFCQVIIAAARKWKIQMMPSSVEDNLYEEATKECSPQIGARNILHTKGFKFLDRAAYITEKELSHVDKEVRNPWQLCTVTQVEEVKCILRLLPIWLCTILYSVVFTQMASLFVEQGAAMRTNIASFHIPPASMSSFDILSVAAFIFIYRRVLDPLFARLRKKSNPKGLTELQRMGIGLVIAIMAMVSAGIVECFRLKHARKDCRNCESSSSLSIFWQIPQYVLIGASEVFMYVGQLEFFNGQAPDGLKSFGSALCMTSISLGNYVSSLLVTIVMKFSTRDDMPGWIPGNLNKGHLERFYFLLAALTTADLMIYFVCAKWYKYTKFEARNDQDEKNKIINTHAEP</sequence>
<feature type="transmembrane region" description="Helical" evidence="6">
    <location>
        <begin position="356"/>
        <end position="378"/>
    </location>
</feature>
<keyword evidence="4 6" id="KW-1133">Transmembrane helix</keyword>
<comment type="caution">
    <text evidence="7">The sequence shown here is derived from an EMBL/GenBank/DDBJ whole genome shotgun (WGS) entry which is preliminary data.</text>
</comment>
<feature type="transmembrane region" description="Helical" evidence="6">
    <location>
        <begin position="563"/>
        <end position="585"/>
    </location>
</feature>
<organism evidence="7 8">
    <name type="scientific">Rhamnella rubrinervis</name>
    <dbReference type="NCBI Taxonomy" id="2594499"/>
    <lineage>
        <taxon>Eukaryota</taxon>
        <taxon>Viridiplantae</taxon>
        <taxon>Streptophyta</taxon>
        <taxon>Embryophyta</taxon>
        <taxon>Tracheophyta</taxon>
        <taxon>Spermatophyta</taxon>
        <taxon>Magnoliopsida</taxon>
        <taxon>eudicotyledons</taxon>
        <taxon>Gunneridae</taxon>
        <taxon>Pentapetalae</taxon>
        <taxon>rosids</taxon>
        <taxon>fabids</taxon>
        <taxon>Rosales</taxon>
        <taxon>Rhamnaceae</taxon>
        <taxon>rhamnoid group</taxon>
        <taxon>Rhamneae</taxon>
        <taxon>Rhamnella</taxon>
    </lineage>
</organism>
<feature type="transmembrane region" description="Helical" evidence="6">
    <location>
        <begin position="44"/>
        <end position="72"/>
    </location>
</feature>
<evidence type="ECO:0000256" key="4">
    <source>
        <dbReference type="ARBA" id="ARBA00022989"/>
    </source>
</evidence>
<dbReference type="EMBL" id="VOIH02000005">
    <property type="protein sequence ID" value="KAF3447581.1"/>
    <property type="molecule type" value="Genomic_DNA"/>
</dbReference>
<keyword evidence="5 6" id="KW-0472">Membrane</keyword>
<dbReference type="SUPFAM" id="SSF103473">
    <property type="entry name" value="MFS general substrate transporter"/>
    <property type="match status" value="1"/>
</dbReference>
<dbReference type="PANTHER" id="PTHR11654">
    <property type="entry name" value="OLIGOPEPTIDE TRANSPORTER-RELATED"/>
    <property type="match status" value="1"/>
</dbReference>
<dbReference type="InterPro" id="IPR000109">
    <property type="entry name" value="POT_fam"/>
</dbReference>
<evidence type="ECO:0000313" key="7">
    <source>
        <dbReference type="EMBL" id="KAF3447581.1"/>
    </source>
</evidence>
<evidence type="ECO:0000256" key="3">
    <source>
        <dbReference type="ARBA" id="ARBA00022692"/>
    </source>
</evidence>
<evidence type="ECO:0000313" key="8">
    <source>
        <dbReference type="Proteomes" id="UP000796880"/>
    </source>
</evidence>
<name>A0A8K0H899_9ROSA</name>
<feature type="transmembrane region" description="Helical" evidence="6">
    <location>
        <begin position="156"/>
        <end position="175"/>
    </location>
</feature>
<keyword evidence="3 6" id="KW-0812">Transmembrane</keyword>
<reference evidence="7" key="1">
    <citation type="submission" date="2020-03" db="EMBL/GenBank/DDBJ databases">
        <title>A high-quality chromosome-level genome assembly of a woody plant with both climbing and erect habits, Rhamnella rubrinervis.</title>
        <authorList>
            <person name="Lu Z."/>
            <person name="Yang Y."/>
            <person name="Zhu X."/>
            <person name="Sun Y."/>
        </authorList>
    </citation>
    <scope>NUCLEOTIDE SEQUENCE</scope>
    <source>
        <strain evidence="7">BYM</strain>
        <tissue evidence="7">Leaf</tissue>
    </source>
</reference>
<feature type="transmembrane region" description="Helical" evidence="6">
    <location>
        <begin position="196"/>
        <end position="215"/>
    </location>
</feature>
<dbReference type="GO" id="GO:0016020">
    <property type="term" value="C:membrane"/>
    <property type="evidence" value="ECO:0007669"/>
    <property type="project" value="UniProtKB-SubCell"/>
</dbReference>
<dbReference type="Gene3D" id="1.20.1250.20">
    <property type="entry name" value="MFS general substrate transporter like domains"/>
    <property type="match status" value="1"/>
</dbReference>
<evidence type="ECO:0000256" key="5">
    <source>
        <dbReference type="ARBA" id="ARBA00023136"/>
    </source>
</evidence>
<feature type="transmembrane region" description="Helical" evidence="6">
    <location>
        <begin position="519"/>
        <end position="543"/>
    </location>
</feature>
<protein>
    <submittedName>
        <fullName evidence="7">Uncharacterized protein</fullName>
    </submittedName>
</protein>
<comment type="subcellular location">
    <subcellularLocation>
        <location evidence="1">Membrane</location>
        <topology evidence="1">Multi-pass membrane protein</topology>
    </subcellularLocation>
</comment>
<feature type="transmembrane region" description="Helical" evidence="6">
    <location>
        <begin position="227"/>
        <end position="249"/>
    </location>
</feature>
<keyword evidence="8" id="KW-1185">Reference proteome</keyword>
<feature type="transmembrane region" description="Helical" evidence="6">
    <location>
        <begin position="116"/>
        <end position="136"/>
    </location>
</feature>